<organism evidence="1 2">
    <name type="scientific">Candidatus Weimeria bifida</name>
    <dbReference type="NCBI Taxonomy" id="2599074"/>
    <lineage>
        <taxon>Bacteria</taxon>
        <taxon>Bacillati</taxon>
        <taxon>Bacillota</taxon>
        <taxon>Clostridia</taxon>
        <taxon>Lachnospirales</taxon>
        <taxon>Lachnospiraceae</taxon>
        <taxon>Candidatus Weimeria</taxon>
    </lineage>
</organism>
<sequence>MPIIEDQLRMDPYSNSLFLFCGKRRDRIKAILHDLTGWCFFTSVLPLKVIMSGQKQNRGQRPHLASVRLADVRS</sequence>
<comment type="caution">
    <text evidence="1">The sequence shown here is derived from an EMBL/GenBank/DDBJ whole genome shotgun (WGS) entry which is preliminary data.</text>
</comment>
<dbReference type="EMBL" id="VOGC01000002">
    <property type="protein sequence ID" value="MQN01007.1"/>
    <property type="molecule type" value="Genomic_DNA"/>
</dbReference>
<keyword evidence="2" id="KW-1185">Reference proteome</keyword>
<accession>A0A6N7J071</accession>
<proteinExistence type="predicted"/>
<dbReference type="Pfam" id="PF05717">
    <property type="entry name" value="TnpB_IS66"/>
    <property type="match status" value="1"/>
</dbReference>
<gene>
    <name evidence="1" type="ORF">FRC54_03305</name>
</gene>
<dbReference type="InterPro" id="IPR008878">
    <property type="entry name" value="Transposase_IS66_Orf2"/>
</dbReference>
<reference evidence="1" key="1">
    <citation type="journal article" date="2020" name="Appl. Environ. Microbiol.">
        <title>Medium-Chain Fatty Acid Synthesis by 'Candidatus Weimeria bifida' gen. nov., sp. nov., and 'Candidatus Pseudoramibacter fermentans' sp. nov.</title>
        <authorList>
            <person name="Scarborough M.J."/>
            <person name="Myers K.S."/>
            <person name="Donohue T.J."/>
            <person name="Noguera D.R."/>
        </authorList>
    </citation>
    <scope>NUCLEOTIDE SEQUENCE</scope>
    <source>
        <strain evidence="1">LCO1.1</strain>
    </source>
</reference>
<protein>
    <submittedName>
        <fullName evidence="1">Transposase</fullName>
    </submittedName>
</protein>
<evidence type="ECO:0000313" key="1">
    <source>
        <dbReference type="EMBL" id="MQN01007.1"/>
    </source>
</evidence>
<name>A0A6N7J071_9FIRM</name>
<dbReference type="Proteomes" id="UP000460257">
    <property type="component" value="Unassembled WGS sequence"/>
</dbReference>
<dbReference type="AlphaFoldDB" id="A0A6N7J071"/>
<evidence type="ECO:0000313" key="2">
    <source>
        <dbReference type="Proteomes" id="UP000460257"/>
    </source>
</evidence>